<evidence type="ECO:0000313" key="2">
    <source>
        <dbReference type="EMBL" id="KYC46426.1"/>
    </source>
</evidence>
<protein>
    <submittedName>
        <fullName evidence="2">Uncharacterized protein</fullName>
    </submittedName>
</protein>
<evidence type="ECO:0000313" key="3">
    <source>
        <dbReference type="Proteomes" id="UP000075398"/>
    </source>
</evidence>
<proteinExistence type="predicted"/>
<dbReference type="Proteomes" id="UP000075398">
    <property type="component" value="Unassembled WGS sequence"/>
</dbReference>
<keyword evidence="1" id="KW-0812">Transmembrane</keyword>
<keyword evidence="1" id="KW-0472">Membrane</keyword>
<feature type="transmembrane region" description="Helical" evidence="1">
    <location>
        <begin position="6"/>
        <end position="24"/>
    </location>
</feature>
<organism evidence="2 3">
    <name type="scientific">Candidatus Methanofastidiosum methylothiophilum</name>
    <dbReference type="NCBI Taxonomy" id="1705564"/>
    <lineage>
        <taxon>Archaea</taxon>
        <taxon>Methanobacteriati</taxon>
        <taxon>Methanobacteriota</taxon>
        <taxon>Stenosarchaea group</taxon>
        <taxon>Candidatus Methanofastidiosia</taxon>
        <taxon>Candidatus Methanofastidiosales</taxon>
        <taxon>Candidatus Methanofastidiosaceae</taxon>
        <taxon>Candidatus Methanofastidiosum</taxon>
    </lineage>
</organism>
<keyword evidence="1" id="KW-1133">Transmembrane helix</keyword>
<comment type="caution">
    <text evidence="2">The sequence shown here is derived from an EMBL/GenBank/DDBJ whole genome shotgun (WGS) entry which is preliminary data.</text>
</comment>
<reference evidence="2 3" key="1">
    <citation type="journal article" date="2016" name="ISME J.">
        <title>Chasing the elusive Euryarchaeota class WSA2: genomes reveal a uniquely fastidious methyl-reducing methanogen.</title>
        <authorList>
            <person name="Nobu M.K."/>
            <person name="Narihiro T."/>
            <person name="Kuroda K."/>
            <person name="Mei R."/>
            <person name="Liu W.T."/>
        </authorList>
    </citation>
    <scope>NUCLEOTIDE SEQUENCE [LARGE SCALE GENOMIC DNA]</scope>
    <source>
        <strain evidence="2">U1lsi0528_Bin055</strain>
    </source>
</reference>
<dbReference type="AlphaFoldDB" id="A0A150IN15"/>
<gene>
    <name evidence="2" type="ORF">AMQ22_02143</name>
</gene>
<sequence>MHLIPLSSFWGAVHFLGTLGYVGIGTMRNKNKDESGHVFMIYDKDSGDVNFVKIKDNGTPSDISDDSPIYGTIPLWISLAGINTSKEIIAELIELTKNNWENGYTSNNSKKYAYKFYFNFYYYINPVALTYDFFSNYGFTTLNF</sequence>
<evidence type="ECO:0000256" key="1">
    <source>
        <dbReference type="SAM" id="Phobius"/>
    </source>
</evidence>
<name>A0A150IN15_9EURY</name>
<accession>A0A150IN15</accession>
<dbReference type="EMBL" id="LNGC01000203">
    <property type="protein sequence ID" value="KYC46426.1"/>
    <property type="molecule type" value="Genomic_DNA"/>
</dbReference>